<accession>A0A255YXY1</accession>
<comment type="caution">
    <text evidence="8">The sequence shown here is derived from an EMBL/GenBank/DDBJ whole genome shotgun (WGS) entry which is preliminary data.</text>
</comment>
<feature type="binding site" evidence="6">
    <location>
        <begin position="13"/>
        <end position="15"/>
    </location>
    <ligand>
        <name>NAD(+)</name>
        <dbReference type="ChEBI" id="CHEBI:57540"/>
    </ligand>
</feature>
<evidence type="ECO:0000256" key="3">
    <source>
        <dbReference type="ARBA" id="ARBA00022679"/>
    </source>
</evidence>
<evidence type="ECO:0000259" key="7">
    <source>
        <dbReference type="PROSITE" id="PS52018"/>
    </source>
</evidence>
<evidence type="ECO:0000256" key="5">
    <source>
        <dbReference type="ARBA" id="ARBA00023125"/>
    </source>
</evidence>
<keyword evidence="9" id="KW-1185">Reference proteome</keyword>
<keyword evidence="2 6" id="KW-0328">Glycosyltransferase</keyword>
<dbReference type="InterPro" id="IPR029494">
    <property type="entry name" value="DarT"/>
</dbReference>
<dbReference type="Pfam" id="PF14487">
    <property type="entry name" value="DarT"/>
    <property type="match status" value="1"/>
</dbReference>
<comment type="similarity">
    <text evidence="6">Belongs to the DarT ADP-ribosyltransferase family.</text>
</comment>
<dbReference type="AlphaFoldDB" id="A0A255YXY1"/>
<feature type="domain" description="DarT" evidence="7">
    <location>
        <begin position="9"/>
        <end position="196"/>
    </location>
</feature>
<evidence type="ECO:0000256" key="1">
    <source>
        <dbReference type="ARBA" id="ARBA00022649"/>
    </source>
</evidence>
<evidence type="ECO:0000313" key="8">
    <source>
        <dbReference type="EMBL" id="OYQ33280.1"/>
    </source>
</evidence>
<dbReference type="Proteomes" id="UP000216605">
    <property type="component" value="Unassembled WGS sequence"/>
</dbReference>
<keyword evidence="1 6" id="KW-1277">Toxin-antitoxin system</keyword>
<keyword evidence="4 6" id="KW-0548">Nucleotidyltransferase</keyword>
<evidence type="ECO:0000313" key="9">
    <source>
        <dbReference type="Proteomes" id="UP000216605"/>
    </source>
</evidence>
<feature type="active site" evidence="6">
    <location>
        <position position="166"/>
    </location>
</feature>
<dbReference type="RefSeq" id="WP_094416203.1">
    <property type="nucleotide sequence ID" value="NZ_NOXV01000299.1"/>
</dbReference>
<dbReference type="EMBL" id="NOXV01000299">
    <property type="protein sequence ID" value="OYQ33280.1"/>
    <property type="molecule type" value="Genomic_DNA"/>
</dbReference>
<protein>
    <recommendedName>
        <fullName evidence="7">DarT domain-containing protein</fullName>
    </recommendedName>
</protein>
<dbReference type="GO" id="GO:0003677">
    <property type="term" value="F:DNA binding"/>
    <property type="evidence" value="ECO:0007669"/>
    <property type="project" value="UniProtKB-UniRule"/>
</dbReference>
<gene>
    <name evidence="8" type="ORF">CHU92_12875</name>
</gene>
<reference evidence="8 9" key="1">
    <citation type="submission" date="2017-07" db="EMBL/GenBank/DDBJ databases">
        <title>Flavobacterium cyanobacteriorum sp. nov., isolated from cyanobacterial aggregates in a eutrophic lake.</title>
        <authorList>
            <person name="Cai H."/>
        </authorList>
    </citation>
    <scope>NUCLEOTIDE SEQUENCE [LARGE SCALE GENOMIC DNA]</scope>
    <source>
        <strain evidence="8 9">TH021</strain>
    </source>
</reference>
<comment type="caution">
    <text evidence="6">Lacks conserved residue(s) required for the propagation of feature annotation.</text>
</comment>
<evidence type="ECO:0000256" key="6">
    <source>
        <dbReference type="PROSITE-ProRule" id="PRU01362"/>
    </source>
</evidence>
<dbReference type="OrthoDB" id="9813972at2"/>
<dbReference type="PROSITE" id="PS52018">
    <property type="entry name" value="DART"/>
    <property type="match status" value="1"/>
</dbReference>
<dbReference type="GO" id="GO:0016779">
    <property type="term" value="F:nucleotidyltransferase activity"/>
    <property type="evidence" value="ECO:0007669"/>
    <property type="project" value="UniProtKB-UniRule"/>
</dbReference>
<evidence type="ECO:0000256" key="2">
    <source>
        <dbReference type="ARBA" id="ARBA00022676"/>
    </source>
</evidence>
<evidence type="ECO:0000256" key="4">
    <source>
        <dbReference type="ARBA" id="ARBA00022695"/>
    </source>
</evidence>
<feature type="active site" description="Proton acceptor" evidence="6">
    <location>
        <position position="52"/>
    </location>
</feature>
<proteinExistence type="inferred from homology"/>
<sequence length="196" mass="23077">MPGQIPLNLWIYRIIHIHNLEYLLTNGLHVRNHKNADPNYINIGDSELIAKRNTYKVKIDPPNGNLGDYVPFYFGRLSPMLLKIKNGTNGITKRSQDEIVYIVCDINNIVENCKQWCFTNGHAKNAITEFYNNLENLNEVDWNIVNERYWNNTDDDFDRMRRKQAEFLIRDYVPVVCIKWIIVNSKDSFEIVETLL</sequence>
<comment type="catalytic activity">
    <reaction evidence="6">
        <text>a thymidine in DNA + NAD(+) = an N-(ADP-alpha-D-ribosyl)-thymidine in DNA + nicotinamide + H(+)</text>
        <dbReference type="Rhea" id="RHEA:71651"/>
        <dbReference type="Rhea" id="RHEA-COMP:13556"/>
        <dbReference type="Rhea" id="RHEA-COMP:18051"/>
        <dbReference type="ChEBI" id="CHEBI:15378"/>
        <dbReference type="ChEBI" id="CHEBI:17154"/>
        <dbReference type="ChEBI" id="CHEBI:57540"/>
        <dbReference type="ChEBI" id="CHEBI:137386"/>
        <dbReference type="ChEBI" id="CHEBI:191199"/>
    </reaction>
</comment>
<name>A0A255YXY1_9FLAO</name>
<organism evidence="8 9">
    <name type="scientific">Flavobacterium cyanobacteriorum</name>
    <dbReference type="NCBI Taxonomy" id="2022802"/>
    <lineage>
        <taxon>Bacteria</taxon>
        <taxon>Pseudomonadati</taxon>
        <taxon>Bacteroidota</taxon>
        <taxon>Flavobacteriia</taxon>
        <taxon>Flavobacteriales</taxon>
        <taxon>Flavobacteriaceae</taxon>
        <taxon>Flavobacterium</taxon>
    </lineage>
</organism>
<keyword evidence="5 6" id="KW-0238">DNA-binding</keyword>
<feature type="binding site" evidence="6">
    <location>
        <position position="52"/>
    </location>
    <ligand>
        <name>NAD(+)</name>
        <dbReference type="ChEBI" id="CHEBI:57540"/>
    </ligand>
</feature>
<dbReference type="GO" id="GO:0016757">
    <property type="term" value="F:glycosyltransferase activity"/>
    <property type="evidence" value="ECO:0007669"/>
    <property type="project" value="UniProtKB-UniRule"/>
</dbReference>
<keyword evidence="3 6" id="KW-0808">Transferase</keyword>